<dbReference type="InterPro" id="IPR009075">
    <property type="entry name" value="AcylCo_DH/oxidase_C"/>
</dbReference>
<dbReference type="Pfam" id="PF02770">
    <property type="entry name" value="Acyl-CoA_dh_M"/>
    <property type="match status" value="1"/>
</dbReference>
<dbReference type="InterPro" id="IPR046373">
    <property type="entry name" value="Acyl-CoA_Oxase/DH_mid-dom_sf"/>
</dbReference>
<accession>A0A1Y3PHL4</accession>
<feature type="domain" description="Acyl-CoA dehydrogenase/oxidase C-terminal" evidence="7">
    <location>
        <begin position="237"/>
        <end position="376"/>
    </location>
</feature>
<dbReference type="AlphaFoldDB" id="A0A1Y3PHL4"/>
<dbReference type="Proteomes" id="UP000196475">
    <property type="component" value="Unassembled WGS sequence"/>
</dbReference>
<dbReference type="SUPFAM" id="SSF47203">
    <property type="entry name" value="Acyl-CoA dehydrogenase C-terminal domain-like"/>
    <property type="match status" value="1"/>
</dbReference>
<evidence type="ECO:0000259" key="8">
    <source>
        <dbReference type="Pfam" id="PF02770"/>
    </source>
</evidence>
<protein>
    <recommendedName>
        <fullName evidence="12">Acyl-CoA dehydrogenase</fullName>
    </recommendedName>
</protein>
<evidence type="ECO:0000256" key="3">
    <source>
        <dbReference type="ARBA" id="ARBA00022630"/>
    </source>
</evidence>
<feature type="domain" description="Acyl-CoA oxidase/dehydrogenase middle" evidence="8">
    <location>
        <begin position="125"/>
        <end position="216"/>
    </location>
</feature>
<evidence type="ECO:0000259" key="9">
    <source>
        <dbReference type="Pfam" id="PF02771"/>
    </source>
</evidence>
<feature type="domain" description="Acyl-CoA dehydrogenase/oxidase N-terminal" evidence="9">
    <location>
        <begin position="8"/>
        <end position="119"/>
    </location>
</feature>
<comment type="cofactor">
    <cofactor evidence="1 6">
        <name>FAD</name>
        <dbReference type="ChEBI" id="CHEBI:57692"/>
    </cofactor>
</comment>
<dbReference type="SUPFAM" id="SSF56645">
    <property type="entry name" value="Acyl-CoA dehydrogenase NM domain-like"/>
    <property type="match status" value="1"/>
</dbReference>
<dbReference type="InterPro" id="IPR009100">
    <property type="entry name" value="AcylCoA_DH/oxidase_NM_dom_sf"/>
</dbReference>
<dbReference type="GO" id="GO:0033539">
    <property type="term" value="P:fatty acid beta-oxidation using acyl-CoA dehydrogenase"/>
    <property type="evidence" value="ECO:0007669"/>
    <property type="project" value="TreeGrafter"/>
</dbReference>
<gene>
    <name evidence="10" type="ORF">BAA01_15480</name>
</gene>
<evidence type="ECO:0000256" key="5">
    <source>
        <dbReference type="ARBA" id="ARBA00023002"/>
    </source>
</evidence>
<evidence type="ECO:0000313" key="10">
    <source>
        <dbReference type="EMBL" id="OUM86831.1"/>
    </source>
</evidence>
<evidence type="ECO:0000256" key="6">
    <source>
        <dbReference type="RuleBase" id="RU362125"/>
    </source>
</evidence>
<dbReference type="InterPro" id="IPR037069">
    <property type="entry name" value="AcylCoA_DH/ox_N_sf"/>
</dbReference>
<reference evidence="11" key="1">
    <citation type="submission" date="2016-06" db="EMBL/GenBank/DDBJ databases">
        <authorList>
            <person name="Nascimento L."/>
            <person name="Pereira R.V."/>
            <person name="Martins L.F."/>
            <person name="Quaggio R.B."/>
            <person name="Silva A.M."/>
            <person name="Setubal J.C."/>
        </authorList>
    </citation>
    <scope>NUCLEOTIDE SEQUENCE [LARGE SCALE GENOMIC DNA]</scope>
</reference>
<dbReference type="Gene3D" id="2.40.110.10">
    <property type="entry name" value="Butyryl-CoA Dehydrogenase, subunit A, domain 2"/>
    <property type="match status" value="1"/>
</dbReference>
<evidence type="ECO:0000259" key="7">
    <source>
        <dbReference type="Pfam" id="PF00441"/>
    </source>
</evidence>
<evidence type="ECO:0000313" key="11">
    <source>
        <dbReference type="Proteomes" id="UP000196475"/>
    </source>
</evidence>
<dbReference type="EMBL" id="LZRT01000085">
    <property type="protein sequence ID" value="OUM86831.1"/>
    <property type="molecule type" value="Genomic_DNA"/>
</dbReference>
<keyword evidence="3 6" id="KW-0285">Flavoprotein</keyword>
<name>A0A1Y3PHL4_9BACI</name>
<dbReference type="FunFam" id="1.20.140.10:FF:000001">
    <property type="entry name" value="Acyl-CoA dehydrogenase"/>
    <property type="match status" value="1"/>
</dbReference>
<dbReference type="InterPro" id="IPR036250">
    <property type="entry name" value="AcylCo_DH-like_C"/>
</dbReference>
<dbReference type="PANTHER" id="PTHR48083">
    <property type="entry name" value="MEDIUM-CHAIN SPECIFIC ACYL-COA DEHYDROGENASE, MITOCHONDRIAL-RELATED"/>
    <property type="match status" value="1"/>
</dbReference>
<keyword evidence="5 6" id="KW-0560">Oxidoreductase</keyword>
<comment type="similarity">
    <text evidence="2 6">Belongs to the acyl-CoA dehydrogenase family.</text>
</comment>
<dbReference type="InterPro" id="IPR006091">
    <property type="entry name" value="Acyl-CoA_Oxase/DH_mid-dom"/>
</dbReference>
<dbReference type="GO" id="GO:0003995">
    <property type="term" value="F:acyl-CoA dehydrogenase activity"/>
    <property type="evidence" value="ECO:0007669"/>
    <property type="project" value="InterPro"/>
</dbReference>
<evidence type="ECO:0000256" key="2">
    <source>
        <dbReference type="ARBA" id="ARBA00009347"/>
    </source>
</evidence>
<dbReference type="Pfam" id="PF00441">
    <property type="entry name" value="Acyl-CoA_dh_1"/>
    <property type="match status" value="1"/>
</dbReference>
<dbReference type="Gene3D" id="1.10.540.10">
    <property type="entry name" value="Acyl-CoA dehydrogenase/oxidase, N-terminal domain"/>
    <property type="match status" value="1"/>
</dbReference>
<proteinExistence type="inferred from homology"/>
<dbReference type="Pfam" id="PF02771">
    <property type="entry name" value="Acyl-CoA_dh_N"/>
    <property type="match status" value="1"/>
</dbReference>
<dbReference type="PANTHER" id="PTHR48083:SF28">
    <property type="entry name" value="ACYL-COA DEHYDROGENASE FAMILY PROTEIN (AFU_ORTHOLOGUE AFUA_6G10880)-RELATED"/>
    <property type="match status" value="1"/>
</dbReference>
<sequence>MFEWLFREEHQIFRKSVRRFLEKEIAPHVAEWERQRALPRSVFRRFGEMGFLGLAVPEPAGGAGADPVAEAIFYEELGRYGTGGVAGSVGYHAGCALPLVASYGGTELKERYLQPSLLGEQLGGLALSEPESGSEPGKIRTVARRDGEGYRITGVKKFVTNGDRADWLCVSARIEGQDEVSLFLVDTRAAGVGPKRSLRTLGWRAAGLAEVEMHDVAVPASHLLGGEGQGEAILGQFAPREQLMLALFCIGLADAALEETIAYSKQRKQFNRTLNQFQVLQHKMVDMAVEREKARHLAYRAVYLLQQGQEAVTVISMAKAYAGEMIKQVTDAGVQIHGGMGYMMETPIQRYWRDARALSIAGGTTQSVREKLAERLQLTGN</sequence>
<organism evidence="10 11">
    <name type="scientific">Bacillus thermozeamaize</name>
    <dbReference type="NCBI Taxonomy" id="230954"/>
    <lineage>
        <taxon>Bacteria</taxon>
        <taxon>Bacillati</taxon>
        <taxon>Bacillota</taxon>
        <taxon>Bacilli</taxon>
        <taxon>Bacillales</taxon>
        <taxon>Bacillaceae</taxon>
        <taxon>Bacillus</taxon>
    </lineage>
</organism>
<keyword evidence="4 6" id="KW-0274">FAD</keyword>
<evidence type="ECO:0008006" key="12">
    <source>
        <dbReference type="Google" id="ProtNLM"/>
    </source>
</evidence>
<dbReference type="GO" id="GO:0005737">
    <property type="term" value="C:cytoplasm"/>
    <property type="evidence" value="ECO:0007669"/>
    <property type="project" value="TreeGrafter"/>
</dbReference>
<dbReference type="Gene3D" id="1.20.140.10">
    <property type="entry name" value="Butyryl-CoA Dehydrogenase, subunit A, domain 3"/>
    <property type="match status" value="1"/>
</dbReference>
<dbReference type="InterPro" id="IPR006089">
    <property type="entry name" value="Acyl-CoA_DH_CS"/>
</dbReference>
<evidence type="ECO:0000256" key="4">
    <source>
        <dbReference type="ARBA" id="ARBA00022827"/>
    </source>
</evidence>
<dbReference type="InterPro" id="IPR013786">
    <property type="entry name" value="AcylCoA_DH/ox_N"/>
</dbReference>
<dbReference type="InterPro" id="IPR050741">
    <property type="entry name" value="Acyl-CoA_dehydrogenase"/>
</dbReference>
<dbReference type="PROSITE" id="PS00073">
    <property type="entry name" value="ACYL_COA_DH_2"/>
    <property type="match status" value="1"/>
</dbReference>
<evidence type="ECO:0000256" key="1">
    <source>
        <dbReference type="ARBA" id="ARBA00001974"/>
    </source>
</evidence>
<dbReference type="GO" id="GO:0050660">
    <property type="term" value="F:flavin adenine dinucleotide binding"/>
    <property type="evidence" value="ECO:0007669"/>
    <property type="project" value="InterPro"/>
</dbReference>
<dbReference type="PIRSF" id="PIRSF016578">
    <property type="entry name" value="HsaA"/>
    <property type="match status" value="1"/>
</dbReference>
<comment type="caution">
    <text evidence="10">The sequence shown here is derived from an EMBL/GenBank/DDBJ whole genome shotgun (WGS) entry which is preliminary data.</text>
</comment>